<dbReference type="EMBL" id="JAPZBR010000001">
    <property type="protein sequence ID" value="KAJ5366681.1"/>
    <property type="molecule type" value="Genomic_DNA"/>
</dbReference>
<name>A0A9W9RV18_PENBR</name>
<organism evidence="1 2">
    <name type="scientific">Penicillium brevicompactum</name>
    <dbReference type="NCBI Taxonomy" id="5074"/>
    <lineage>
        <taxon>Eukaryota</taxon>
        <taxon>Fungi</taxon>
        <taxon>Dikarya</taxon>
        <taxon>Ascomycota</taxon>
        <taxon>Pezizomycotina</taxon>
        <taxon>Eurotiomycetes</taxon>
        <taxon>Eurotiomycetidae</taxon>
        <taxon>Eurotiales</taxon>
        <taxon>Aspergillaceae</taxon>
        <taxon>Penicillium</taxon>
    </lineage>
</organism>
<dbReference type="PANTHER" id="PTHR37417">
    <property type="entry name" value="67 KDA MYOSIN-CROSS-REACTIVE ANTIGEN FAMILY PROTEIN (AFU_ORTHOLOGUE AFUA_5G09970)"/>
    <property type="match status" value="1"/>
</dbReference>
<evidence type="ECO:0000313" key="1">
    <source>
        <dbReference type="EMBL" id="KAJ5366681.1"/>
    </source>
</evidence>
<gene>
    <name evidence="1" type="ORF">N7541_000622</name>
</gene>
<dbReference type="PANTHER" id="PTHR37417:SF2">
    <property type="entry name" value="67 KDA MYOSIN-CROSS-REACTIVE ANTIGEN FAMILY PROTEIN (AFU_ORTHOLOGUE AFUA_5G09970)"/>
    <property type="match status" value="1"/>
</dbReference>
<dbReference type="GO" id="GO:0071949">
    <property type="term" value="F:FAD binding"/>
    <property type="evidence" value="ECO:0007669"/>
    <property type="project" value="InterPro"/>
</dbReference>
<dbReference type="Pfam" id="PF06100">
    <property type="entry name" value="MCRA"/>
    <property type="match status" value="1"/>
</dbReference>
<dbReference type="Gene3D" id="3.50.50.60">
    <property type="entry name" value="FAD/NAD(P)-binding domain"/>
    <property type="match status" value="3"/>
</dbReference>
<dbReference type="GO" id="GO:0006631">
    <property type="term" value="P:fatty acid metabolic process"/>
    <property type="evidence" value="ECO:0007669"/>
    <property type="project" value="InterPro"/>
</dbReference>
<keyword evidence="2" id="KW-1185">Reference proteome</keyword>
<dbReference type="Proteomes" id="UP001148299">
    <property type="component" value="Unassembled WGS sequence"/>
</dbReference>
<evidence type="ECO:0000313" key="2">
    <source>
        <dbReference type="Proteomes" id="UP001148299"/>
    </source>
</evidence>
<comment type="caution">
    <text evidence="1">The sequence shown here is derived from an EMBL/GenBank/DDBJ whole genome shotgun (WGS) entry which is preliminary data.</text>
</comment>
<reference evidence="1" key="1">
    <citation type="submission" date="2022-12" db="EMBL/GenBank/DDBJ databases">
        <authorList>
            <person name="Petersen C."/>
        </authorList>
    </citation>
    <scope>NUCLEOTIDE SEQUENCE</scope>
    <source>
        <strain evidence="1">IBT 35675</strain>
    </source>
</reference>
<dbReference type="GO" id="GO:0050151">
    <property type="term" value="F:oleate hydratase activity"/>
    <property type="evidence" value="ECO:0007669"/>
    <property type="project" value="InterPro"/>
</dbReference>
<reference evidence="1" key="2">
    <citation type="journal article" date="2023" name="IMA Fungus">
        <title>Comparative genomic study of the Penicillium genus elucidates a diverse pangenome and 15 lateral gene transfer events.</title>
        <authorList>
            <person name="Petersen C."/>
            <person name="Sorensen T."/>
            <person name="Nielsen M.R."/>
            <person name="Sondergaard T.E."/>
            <person name="Sorensen J.L."/>
            <person name="Fitzpatrick D.A."/>
            <person name="Frisvad J.C."/>
            <person name="Nielsen K.L."/>
        </authorList>
    </citation>
    <scope>NUCLEOTIDE SEQUENCE</scope>
    <source>
        <strain evidence="1">IBT 35675</strain>
    </source>
</reference>
<protein>
    <submittedName>
        <fullName evidence="1">Oleate hydratase</fullName>
    </submittedName>
</protein>
<dbReference type="InterPro" id="IPR036188">
    <property type="entry name" value="FAD/NAD-bd_sf"/>
</dbReference>
<accession>A0A9W9RV18</accession>
<dbReference type="InterPro" id="IPR010354">
    <property type="entry name" value="Oleate_hydratase"/>
</dbReference>
<proteinExistence type="predicted"/>
<sequence>MPPKQESDPVRNQTPNQRRSDMFNAWLLGSSVASLASAVYLIRDAKVPASHIHLIETRRAPEDGITTTGDPVSGYDYRAALMPSLSDICIEGLLASVTPAPKAGKDNIGKAKTGPAPMTLFIQCGRELEMMHASTFSVGLKVRTQLAVFMLKPEKSLSGTKINTFFERSFFASKFWALWSTVFCPWHSAIEFRRSLRRYFHDFQSLSAFTALDRCRYNPHEDVIGPITSYLQNEGVDFRFNSKAINLTMHPGRDSRVVSAIKYTQDGTPSIVSVSSRDVVIVSPGSVMSGSTRGTNSTPPSLEFLDAEDNLDENWALWLGICPSLGDPYNFCSRVSESRLESFTITMKGSESFNHFTNKEAESSALISLRHSNWCLSLYIPCQPFFARQSNGVQVMWGSGLLPEQEGNFVKKPMVCCSGREIMIELLQHLNLPLEPNLDDSIVIPRLMPRLTAPLLSRTGRDRPVIISEKIDNLAVVGQFVEIPNETSVTMDYSVRGAQSAVCRLMSLQKEPRNPKKSFIHDILRL</sequence>
<dbReference type="AlphaFoldDB" id="A0A9W9RV18"/>